<evidence type="ECO:0000313" key="12">
    <source>
        <dbReference type="Proteomes" id="UP000006860"/>
    </source>
</evidence>
<evidence type="ECO:0000256" key="8">
    <source>
        <dbReference type="ARBA" id="ARBA00029346"/>
    </source>
</evidence>
<keyword evidence="1 9" id="KW-0963">Cytoplasm</keyword>
<evidence type="ECO:0000256" key="4">
    <source>
        <dbReference type="ARBA" id="ARBA00022741"/>
    </source>
</evidence>
<feature type="site" description="Transition state stabilizer" evidence="9">
    <location>
        <position position="20"/>
    </location>
</feature>
<dbReference type="KEGG" id="pbs:Plabr_1645"/>
<comment type="cofactor">
    <cofactor evidence="9">
        <name>Mg(2+)</name>
        <dbReference type="ChEBI" id="CHEBI:18420"/>
    </cofactor>
</comment>
<protein>
    <recommendedName>
        <fullName evidence="9">Phosphopantetheine adenylyltransferase</fullName>
        <ecNumber evidence="9">2.7.7.3</ecNumber>
    </recommendedName>
    <alternativeName>
        <fullName evidence="9">Dephospho-CoA pyrophosphorylase</fullName>
    </alternativeName>
    <alternativeName>
        <fullName evidence="9">Pantetheine-phosphate adenylyltransferase</fullName>
        <shortName evidence="9">PPAT</shortName>
    </alternativeName>
</protein>
<evidence type="ECO:0000256" key="2">
    <source>
        <dbReference type="ARBA" id="ARBA00022679"/>
    </source>
</evidence>
<keyword evidence="7 9" id="KW-0173">Coenzyme A biosynthesis</keyword>
<evidence type="ECO:0000256" key="7">
    <source>
        <dbReference type="ARBA" id="ARBA00022993"/>
    </source>
</evidence>
<reference evidence="12" key="1">
    <citation type="submission" date="2011-02" db="EMBL/GenBank/DDBJ databases">
        <title>The complete genome of Planctomyces brasiliensis DSM 5305.</title>
        <authorList>
            <person name="Lucas S."/>
            <person name="Copeland A."/>
            <person name="Lapidus A."/>
            <person name="Bruce D."/>
            <person name="Goodwin L."/>
            <person name="Pitluck S."/>
            <person name="Kyrpides N."/>
            <person name="Mavromatis K."/>
            <person name="Pagani I."/>
            <person name="Ivanova N."/>
            <person name="Ovchinnikova G."/>
            <person name="Lu M."/>
            <person name="Detter J.C."/>
            <person name="Han C."/>
            <person name="Land M."/>
            <person name="Hauser L."/>
            <person name="Markowitz V."/>
            <person name="Cheng J.-F."/>
            <person name="Hugenholtz P."/>
            <person name="Woyke T."/>
            <person name="Wu D."/>
            <person name="Tindall B."/>
            <person name="Pomrenke H.G."/>
            <person name="Brambilla E."/>
            <person name="Klenk H.-P."/>
            <person name="Eisen J.A."/>
        </authorList>
    </citation>
    <scope>NUCLEOTIDE SEQUENCE [LARGE SCALE GENOMIC DNA]</scope>
    <source>
        <strain evidence="12">ATCC 49424 / DSM 5305 / JCM 21570 / NBRC 103401 / IFAM 1448</strain>
    </source>
</reference>
<dbReference type="GO" id="GO:0005737">
    <property type="term" value="C:cytoplasm"/>
    <property type="evidence" value="ECO:0007669"/>
    <property type="project" value="UniProtKB-SubCell"/>
</dbReference>
<dbReference type="PRINTS" id="PR01020">
    <property type="entry name" value="LPSBIOSNTHSS"/>
</dbReference>
<dbReference type="EMBL" id="CP002546">
    <property type="protein sequence ID" value="ADY59256.1"/>
    <property type="molecule type" value="Genomic_DNA"/>
</dbReference>
<keyword evidence="5 9" id="KW-0067">ATP-binding</keyword>
<dbReference type="GO" id="GO:0005524">
    <property type="term" value="F:ATP binding"/>
    <property type="evidence" value="ECO:0007669"/>
    <property type="project" value="UniProtKB-KW"/>
</dbReference>
<comment type="pathway">
    <text evidence="9">Cofactor biosynthesis; coenzyme A biosynthesis; CoA from (R)-pantothenate: step 4/5.</text>
</comment>
<feature type="binding site" evidence="9">
    <location>
        <position position="20"/>
    </location>
    <ligand>
        <name>ATP</name>
        <dbReference type="ChEBI" id="CHEBI:30616"/>
    </ligand>
</feature>
<feature type="binding site" evidence="9">
    <location>
        <position position="101"/>
    </location>
    <ligand>
        <name>ATP</name>
        <dbReference type="ChEBI" id="CHEBI:30616"/>
    </ligand>
</feature>
<sequence>MLDTRHAVYVGSFDPLTLGHQDVIQRGARIFEKLTVGIGINPDKKPLFSPEERLELIREVVRDLPNVSVCSFTGLTVEFIRQQNAAIMLRGVRTLSDIEAEFTMTLANHTLEPEIETVFLMASERYTHISSSLIKQIAQMGKSSAADKLEQFVPHPIIAPLIAKYS</sequence>
<proteinExistence type="inferred from homology"/>
<dbReference type="HOGENOM" id="CLU_100149_0_1_0"/>
<organism evidence="11 12">
    <name type="scientific">Rubinisphaera brasiliensis (strain ATCC 49424 / DSM 5305 / JCM 21570 / IAM 15109 / NBRC 103401 / IFAM 1448)</name>
    <name type="common">Planctomyces brasiliensis</name>
    <dbReference type="NCBI Taxonomy" id="756272"/>
    <lineage>
        <taxon>Bacteria</taxon>
        <taxon>Pseudomonadati</taxon>
        <taxon>Planctomycetota</taxon>
        <taxon>Planctomycetia</taxon>
        <taxon>Planctomycetales</taxon>
        <taxon>Planctomycetaceae</taxon>
        <taxon>Rubinisphaera</taxon>
    </lineage>
</organism>
<dbReference type="PANTHER" id="PTHR21342">
    <property type="entry name" value="PHOSPHOPANTETHEINE ADENYLYLTRANSFERASE"/>
    <property type="match status" value="1"/>
</dbReference>
<gene>
    <name evidence="9" type="primary">coaD</name>
    <name evidence="11" type="ordered locus">Plabr_1645</name>
</gene>
<dbReference type="NCBIfam" id="TIGR00125">
    <property type="entry name" value="cyt_tran_rel"/>
    <property type="match status" value="1"/>
</dbReference>
<dbReference type="eggNOG" id="COG0669">
    <property type="taxonomic scope" value="Bacteria"/>
</dbReference>
<accession>F0ST45</accession>
<evidence type="ECO:0000256" key="1">
    <source>
        <dbReference type="ARBA" id="ARBA00022490"/>
    </source>
</evidence>
<feature type="binding site" evidence="9">
    <location>
        <position position="76"/>
    </location>
    <ligand>
        <name>substrate</name>
    </ligand>
</feature>
<name>F0ST45_RUBBR</name>
<comment type="subunit">
    <text evidence="9">Homohexamer.</text>
</comment>
<keyword evidence="6 9" id="KW-0460">Magnesium</keyword>
<evidence type="ECO:0000256" key="3">
    <source>
        <dbReference type="ARBA" id="ARBA00022695"/>
    </source>
</evidence>
<evidence type="ECO:0000256" key="6">
    <source>
        <dbReference type="ARBA" id="ARBA00022842"/>
    </source>
</evidence>
<dbReference type="GO" id="GO:0015937">
    <property type="term" value="P:coenzyme A biosynthetic process"/>
    <property type="evidence" value="ECO:0007669"/>
    <property type="project" value="UniProtKB-UniRule"/>
</dbReference>
<feature type="binding site" evidence="9">
    <location>
        <begin position="12"/>
        <end position="13"/>
    </location>
    <ligand>
        <name>ATP</name>
        <dbReference type="ChEBI" id="CHEBI:30616"/>
    </ligand>
</feature>
<dbReference type="CDD" id="cd02163">
    <property type="entry name" value="PPAT"/>
    <property type="match status" value="1"/>
</dbReference>
<comment type="subcellular location">
    <subcellularLocation>
        <location evidence="9">Cytoplasm</location>
    </subcellularLocation>
</comment>
<keyword evidence="3 9" id="KW-0548">Nucleotidyltransferase</keyword>
<comment type="similarity">
    <text evidence="9">Belongs to the bacterial CoaD family.</text>
</comment>
<dbReference type="Gene3D" id="3.40.50.620">
    <property type="entry name" value="HUPs"/>
    <property type="match status" value="1"/>
</dbReference>
<dbReference type="UniPathway" id="UPA00241">
    <property type="reaction ID" value="UER00355"/>
</dbReference>
<dbReference type="PANTHER" id="PTHR21342:SF1">
    <property type="entry name" value="PHOSPHOPANTETHEINE ADENYLYLTRANSFERASE"/>
    <property type="match status" value="1"/>
</dbReference>
<feature type="binding site" evidence="9">
    <location>
        <begin position="126"/>
        <end position="132"/>
    </location>
    <ligand>
        <name>ATP</name>
        <dbReference type="ChEBI" id="CHEBI:30616"/>
    </ligand>
</feature>
<feature type="binding site" evidence="9">
    <location>
        <position position="44"/>
    </location>
    <ligand>
        <name>substrate</name>
    </ligand>
</feature>
<dbReference type="InterPro" id="IPR004821">
    <property type="entry name" value="Cyt_trans-like"/>
</dbReference>
<keyword evidence="2 9" id="KW-0808">Transferase</keyword>
<keyword evidence="4 9" id="KW-0547">Nucleotide-binding</keyword>
<evidence type="ECO:0000313" key="11">
    <source>
        <dbReference type="EMBL" id="ADY59256.1"/>
    </source>
</evidence>
<comment type="function">
    <text evidence="9">Reversibly transfers an adenylyl group from ATP to 4'-phosphopantetheine, yielding dephospho-CoA (dPCoA) and pyrophosphate.</text>
</comment>
<dbReference type="HAMAP" id="MF_00151">
    <property type="entry name" value="PPAT_bact"/>
    <property type="match status" value="1"/>
</dbReference>
<dbReference type="NCBIfam" id="TIGR01510">
    <property type="entry name" value="coaD_prev_kdtB"/>
    <property type="match status" value="1"/>
</dbReference>
<feature type="binding site" evidence="9">
    <location>
        <position position="12"/>
    </location>
    <ligand>
        <name>substrate</name>
    </ligand>
</feature>
<dbReference type="Proteomes" id="UP000006860">
    <property type="component" value="Chromosome"/>
</dbReference>
<feature type="binding site" evidence="9">
    <location>
        <begin position="91"/>
        <end position="93"/>
    </location>
    <ligand>
        <name>ATP</name>
        <dbReference type="ChEBI" id="CHEBI:30616"/>
    </ligand>
</feature>
<dbReference type="RefSeq" id="WP_013627983.1">
    <property type="nucleotide sequence ID" value="NC_015174.1"/>
</dbReference>
<evidence type="ECO:0000259" key="10">
    <source>
        <dbReference type="Pfam" id="PF01467"/>
    </source>
</evidence>
<feature type="domain" description="Cytidyltransferase-like" evidence="10">
    <location>
        <begin position="8"/>
        <end position="136"/>
    </location>
</feature>
<dbReference type="EC" id="2.7.7.3" evidence="9"/>
<dbReference type="InterPro" id="IPR001980">
    <property type="entry name" value="PPAT"/>
</dbReference>
<evidence type="ECO:0000256" key="5">
    <source>
        <dbReference type="ARBA" id="ARBA00022840"/>
    </source>
</evidence>
<keyword evidence="12" id="KW-1185">Reference proteome</keyword>
<dbReference type="SUPFAM" id="SSF52374">
    <property type="entry name" value="Nucleotidylyl transferase"/>
    <property type="match status" value="1"/>
</dbReference>
<dbReference type="STRING" id="756272.Plabr_1645"/>
<dbReference type="OrthoDB" id="9806661at2"/>
<dbReference type="AlphaFoldDB" id="F0ST45"/>
<feature type="binding site" evidence="9">
    <location>
        <position position="90"/>
    </location>
    <ligand>
        <name>substrate</name>
    </ligand>
</feature>
<evidence type="ECO:0000256" key="9">
    <source>
        <dbReference type="HAMAP-Rule" id="MF_00151"/>
    </source>
</evidence>
<comment type="catalytic activity">
    <reaction evidence="8 9">
        <text>(R)-4'-phosphopantetheine + ATP + H(+) = 3'-dephospho-CoA + diphosphate</text>
        <dbReference type="Rhea" id="RHEA:19801"/>
        <dbReference type="ChEBI" id="CHEBI:15378"/>
        <dbReference type="ChEBI" id="CHEBI:30616"/>
        <dbReference type="ChEBI" id="CHEBI:33019"/>
        <dbReference type="ChEBI" id="CHEBI:57328"/>
        <dbReference type="ChEBI" id="CHEBI:61723"/>
        <dbReference type="EC" id="2.7.7.3"/>
    </reaction>
</comment>
<dbReference type="InterPro" id="IPR014729">
    <property type="entry name" value="Rossmann-like_a/b/a_fold"/>
</dbReference>
<dbReference type="Pfam" id="PF01467">
    <property type="entry name" value="CTP_transf_like"/>
    <property type="match status" value="1"/>
</dbReference>
<dbReference type="GO" id="GO:0004595">
    <property type="term" value="F:pantetheine-phosphate adenylyltransferase activity"/>
    <property type="evidence" value="ECO:0007669"/>
    <property type="project" value="UniProtKB-UniRule"/>
</dbReference>